<organism evidence="1 2">
    <name type="scientific">Paramarasmius palmivorus</name>
    <dbReference type="NCBI Taxonomy" id="297713"/>
    <lineage>
        <taxon>Eukaryota</taxon>
        <taxon>Fungi</taxon>
        <taxon>Dikarya</taxon>
        <taxon>Basidiomycota</taxon>
        <taxon>Agaricomycotina</taxon>
        <taxon>Agaricomycetes</taxon>
        <taxon>Agaricomycetidae</taxon>
        <taxon>Agaricales</taxon>
        <taxon>Marasmiineae</taxon>
        <taxon>Marasmiaceae</taxon>
        <taxon>Paramarasmius</taxon>
    </lineage>
</organism>
<dbReference type="AlphaFoldDB" id="A0AAW0AQB8"/>
<gene>
    <name evidence="1" type="ORF">VNI00_019197</name>
</gene>
<comment type="caution">
    <text evidence="1">The sequence shown here is derived from an EMBL/GenBank/DDBJ whole genome shotgun (WGS) entry which is preliminary data.</text>
</comment>
<dbReference type="Proteomes" id="UP001383192">
    <property type="component" value="Unassembled WGS sequence"/>
</dbReference>
<proteinExistence type="predicted"/>
<dbReference type="EMBL" id="JAYKXP010000330">
    <property type="protein sequence ID" value="KAK7015149.1"/>
    <property type="molecule type" value="Genomic_DNA"/>
</dbReference>
<sequence length="209" mass="23753">MGDEAKFKWLAFLSVAVPVHQEFFCRVIDSYPRTKDGLLKTINNDVAPILELFMLRTIGEFPIHTQYELPAIPFLHARFRANVELIAKTMAEIIPDEVDLINRTVACPAGENAPETDLSSIPIHRLWAAEVGRLMRMLEHNCHGMSTRQCHSELARLYNRRTLQWLNNGLSDFIGVAPLTGNTLVNAVVTCFRDIRRIQRDAVPRVCDT</sequence>
<keyword evidence="2" id="KW-1185">Reference proteome</keyword>
<accession>A0AAW0AQB8</accession>
<protein>
    <submittedName>
        <fullName evidence="1">Uncharacterized protein</fullName>
    </submittedName>
</protein>
<evidence type="ECO:0000313" key="2">
    <source>
        <dbReference type="Proteomes" id="UP001383192"/>
    </source>
</evidence>
<evidence type="ECO:0000313" key="1">
    <source>
        <dbReference type="EMBL" id="KAK7015149.1"/>
    </source>
</evidence>
<name>A0AAW0AQB8_9AGAR</name>
<reference evidence="1 2" key="1">
    <citation type="submission" date="2024-01" db="EMBL/GenBank/DDBJ databases">
        <title>A draft genome for a cacao thread blight-causing isolate of Paramarasmius palmivorus.</title>
        <authorList>
            <person name="Baruah I.K."/>
            <person name="Bukari Y."/>
            <person name="Amoako-Attah I."/>
            <person name="Meinhardt L.W."/>
            <person name="Bailey B.A."/>
            <person name="Cohen S.P."/>
        </authorList>
    </citation>
    <scope>NUCLEOTIDE SEQUENCE [LARGE SCALE GENOMIC DNA]</scope>
    <source>
        <strain evidence="1 2">GH-12</strain>
    </source>
</reference>